<keyword evidence="3" id="KW-1185">Reference proteome</keyword>
<feature type="region of interest" description="Disordered" evidence="1">
    <location>
        <begin position="26"/>
        <end position="45"/>
    </location>
</feature>
<evidence type="ECO:0000313" key="2">
    <source>
        <dbReference type="EMBL" id="PKU60973.1"/>
    </source>
</evidence>
<gene>
    <name evidence="2" type="ORF">MA16_Dca022642</name>
</gene>
<dbReference type="Proteomes" id="UP000233837">
    <property type="component" value="Unassembled WGS sequence"/>
</dbReference>
<sequence>MVKLWASGGGPAEAWASGGVLVEHRTSSGGSAEVRASSDGAAEQRRQAEVRGLKWWFDRATTSSGGPAEVKASSGCPRSNDVRGWSGRAMMIGGGPAVQRRQAVIRRRPCHSRKSINRPLILLEKDPSKKSIRDEKEEEKEGNEEAPPRPPPEPRWTIAEASPDHRRSLVGPPSELHWTTTLGPHLRQRPSPLPDHYLRPSPSLEALTFAKSPHLLQRSLPSLAALTFARVHCLRQRPSTSPEALNFSIGPHLLQRPSPSLEVITFAKGFVAFGFAPFPPSRRGPLPHGQLLFSASSILLFSFPPSCCCLSVRLEESTCDDPTSFY</sequence>
<evidence type="ECO:0000256" key="1">
    <source>
        <dbReference type="SAM" id="MobiDB-lite"/>
    </source>
</evidence>
<feature type="region of interest" description="Disordered" evidence="1">
    <location>
        <begin position="62"/>
        <end position="92"/>
    </location>
</feature>
<name>A0A2I0VC48_9ASPA</name>
<protein>
    <submittedName>
        <fullName evidence="2">Uncharacterized protein</fullName>
    </submittedName>
</protein>
<feature type="compositionally biased region" description="Basic and acidic residues" evidence="1">
    <location>
        <begin position="123"/>
        <end position="135"/>
    </location>
</feature>
<proteinExistence type="predicted"/>
<accession>A0A2I0VC48</accession>
<reference evidence="2 3" key="2">
    <citation type="journal article" date="2017" name="Nature">
        <title>The Apostasia genome and the evolution of orchids.</title>
        <authorList>
            <person name="Zhang G.Q."/>
            <person name="Liu K.W."/>
            <person name="Li Z."/>
            <person name="Lohaus R."/>
            <person name="Hsiao Y.Y."/>
            <person name="Niu S.C."/>
            <person name="Wang J.Y."/>
            <person name="Lin Y.C."/>
            <person name="Xu Q."/>
            <person name="Chen L.J."/>
            <person name="Yoshida K."/>
            <person name="Fujiwara S."/>
            <person name="Wang Z.W."/>
            <person name="Zhang Y.Q."/>
            <person name="Mitsuda N."/>
            <person name="Wang M."/>
            <person name="Liu G.H."/>
            <person name="Pecoraro L."/>
            <person name="Huang H.X."/>
            <person name="Xiao X.J."/>
            <person name="Lin M."/>
            <person name="Wu X.Y."/>
            <person name="Wu W.L."/>
            <person name="Chen Y.Y."/>
            <person name="Chang S.B."/>
            <person name="Sakamoto S."/>
            <person name="Ohme-Takagi M."/>
            <person name="Yagi M."/>
            <person name="Zeng S.J."/>
            <person name="Shen C.Y."/>
            <person name="Yeh C.M."/>
            <person name="Luo Y.B."/>
            <person name="Tsai W.C."/>
            <person name="Van de Peer Y."/>
            <person name="Liu Z.J."/>
        </authorList>
    </citation>
    <scope>NUCLEOTIDE SEQUENCE [LARGE SCALE GENOMIC DNA]</scope>
    <source>
        <tissue evidence="2">The whole plant</tissue>
    </source>
</reference>
<organism evidence="2 3">
    <name type="scientific">Dendrobium catenatum</name>
    <dbReference type="NCBI Taxonomy" id="906689"/>
    <lineage>
        <taxon>Eukaryota</taxon>
        <taxon>Viridiplantae</taxon>
        <taxon>Streptophyta</taxon>
        <taxon>Embryophyta</taxon>
        <taxon>Tracheophyta</taxon>
        <taxon>Spermatophyta</taxon>
        <taxon>Magnoliopsida</taxon>
        <taxon>Liliopsida</taxon>
        <taxon>Asparagales</taxon>
        <taxon>Orchidaceae</taxon>
        <taxon>Epidendroideae</taxon>
        <taxon>Malaxideae</taxon>
        <taxon>Dendrobiinae</taxon>
        <taxon>Dendrobium</taxon>
    </lineage>
</organism>
<feature type="region of interest" description="Disordered" evidence="1">
    <location>
        <begin position="107"/>
        <end position="198"/>
    </location>
</feature>
<feature type="compositionally biased region" description="Basic residues" evidence="1">
    <location>
        <begin position="107"/>
        <end position="116"/>
    </location>
</feature>
<dbReference type="AlphaFoldDB" id="A0A2I0VC48"/>
<reference evidence="2 3" key="1">
    <citation type="journal article" date="2016" name="Sci. Rep.">
        <title>The Dendrobium catenatum Lindl. genome sequence provides insights into polysaccharide synthase, floral development and adaptive evolution.</title>
        <authorList>
            <person name="Zhang G.Q."/>
            <person name="Xu Q."/>
            <person name="Bian C."/>
            <person name="Tsai W.C."/>
            <person name="Yeh C.M."/>
            <person name="Liu K.W."/>
            <person name="Yoshida K."/>
            <person name="Zhang L.S."/>
            <person name="Chang S.B."/>
            <person name="Chen F."/>
            <person name="Shi Y."/>
            <person name="Su Y.Y."/>
            <person name="Zhang Y.Q."/>
            <person name="Chen L.J."/>
            <person name="Yin Y."/>
            <person name="Lin M."/>
            <person name="Huang H."/>
            <person name="Deng H."/>
            <person name="Wang Z.W."/>
            <person name="Zhu S.L."/>
            <person name="Zhao X."/>
            <person name="Deng C."/>
            <person name="Niu S.C."/>
            <person name="Huang J."/>
            <person name="Wang M."/>
            <person name="Liu G.H."/>
            <person name="Yang H.J."/>
            <person name="Xiao X.J."/>
            <person name="Hsiao Y.Y."/>
            <person name="Wu W.L."/>
            <person name="Chen Y.Y."/>
            <person name="Mitsuda N."/>
            <person name="Ohme-Takagi M."/>
            <person name="Luo Y.B."/>
            <person name="Van de Peer Y."/>
            <person name="Liu Z.J."/>
        </authorList>
    </citation>
    <scope>NUCLEOTIDE SEQUENCE [LARGE SCALE GENOMIC DNA]</scope>
    <source>
        <tissue evidence="2">The whole plant</tissue>
    </source>
</reference>
<dbReference type="EMBL" id="KZ503863">
    <property type="protein sequence ID" value="PKU60973.1"/>
    <property type="molecule type" value="Genomic_DNA"/>
</dbReference>
<evidence type="ECO:0000313" key="3">
    <source>
        <dbReference type="Proteomes" id="UP000233837"/>
    </source>
</evidence>